<dbReference type="GO" id="GO:0016020">
    <property type="term" value="C:membrane"/>
    <property type="evidence" value="ECO:0007669"/>
    <property type="project" value="UniProtKB-SubCell"/>
</dbReference>
<dbReference type="InterPro" id="IPR004710">
    <property type="entry name" value="Bilac:Na_transpt"/>
</dbReference>
<name>A0A844B8P6_9BURK</name>
<keyword evidence="4 5" id="KW-0472">Membrane</keyword>
<evidence type="ECO:0000313" key="7">
    <source>
        <dbReference type="Proteomes" id="UP000487350"/>
    </source>
</evidence>
<evidence type="ECO:0000256" key="1">
    <source>
        <dbReference type="ARBA" id="ARBA00004141"/>
    </source>
</evidence>
<comment type="subcellular location">
    <subcellularLocation>
        <location evidence="1">Membrane</location>
        <topology evidence="1">Multi-pass membrane protein</topology>
    </subcellularLocation>
</comment>
<feature type="transmembrane region" description="Helical" evidence="5">
    <location>
        <begin position="139"/>
        <end position="159"/>
    </location>
</feature>
<protein>
    <submittedName>
        <fullName evidence="6">Bile acid:sodium symporter family protein</fullName>
    </submittedName>
</protein>
<gene>
    <name evidence="6" type="ORF">GHT07_19795</name>
</gene>
<dbReference type="InterPro" id="IPR038770">
    <property type="entry name" value="Na+/solute_symporter_sf"/>
</dbReference>
<feature type="transmembrane region" description="Helical" evidence="5">
    <location>
        <begin position="260"/>
        <end position="282"/>
    </location>
</feature>
<dbReference type="PANTHER" id="PTHR10361">
    <property type="entry name" value="SODIUM-BILE ACID COTRANSPORTER"/>
    <property type="match status" value="1"/>
</dbReference>
<dbReference type="AlphaFoldDB" id="A0A844B8P6"/>
<comment type="caution">
    <text evidence="6">The sequence shown here is derived from an EMBL/GenBank/DDBJ whole genome shotgun (WGS) entry which is preliminary data.</text>
</comment>
<dbReference type="Proteomes" id="UP000487350">
    <property type="component" value="Unassembled WGS sequence"/>
</dbReference>
<feature type="transmembrane region" description="Helical" evidence="5">
    <location>
        <begin position="37"/>
        <end position="56"/>
    </location>
</feature>
<evidence type="ECO:0000313" key="6">
    <source>
        <dbReference type="EMBL" id="MRD49523.1"/>
    </source>
</evidence>
<keyword evidence="7" id="KW-1185">Reference proteome</keyword>
<proteinExistence type="predicted"/>
<feature type="transmembrane region" description="Helical" evidence="5">
    <location>
        <begin position="233"/>
        <end position="254"/>
    </location>
</feature>
<feature type="transmembrane region" description="Helical" evidence="5">
    <location>
        <begin position="195"/>
        <end position="221"/>
    </location>
</feature>
<organism evidence="6 7">
    <name type="scientific">Caenimonas koreensis DSM 17982</name>
    <dbReference type="NCBI Taxonomy" id="1121255"/>
    <lineage>
        <taxon>Bacteria</taxon>
        <taxon>Pseudomonadati</taxon>
        <taxon>Pseudomonadota</taxon>
        <taxon>Betaproteobacteria</taxon>
        <taxon>Burkholderiales</taxon>
        <taxon>Comamonadaceae</taxon>
        <taxon>Caenimonas</taxon>
    </lineage>
</organism>
<keyword evidence="3 5" id="KW-1133">Transmembrane helix</keyword>
<evidence type="ECO:0000256" key="3">
    <source>
        <dbReference type="ARBA" id="ARBA00022989"/>
    </source>
</evidence>
<sequence>MTTQQIILSLVLATMVFSVALELRLDDFRRVAQTPRAVICGLIPQFILLPVGTWLATLALDLPPNVEAAMILVAACPGGSLSNVITHFGRGNTALSVSVSAVAALMALVLTPFNFSWMVASNPVTASWLRTLSIDASEIWISLLLLLAIPMALGLAFGHRLPLLTARIQKPLANFSLMALLAFIVVGLIKERQLLTLGLLSTLLIVIVHNASGLFFGWATSKAMGVSVRDRRAVMIEGGMQNSGLALGIIAVQFNSDLGMVTIASLWGIWHIVSGLACAYFWRWQDGRARKGEPQHA</sequence>
<dbReference type="RefSeq" id="WP_153586832.1">
    <property type="nucleotide sequence ID" value="NZ_WJBU01000026.1"/>
</dbReference>
<reference evidence="6 7" key="1">
    <citation type="submission" date="2019-11" db="EMBL/GenBank/DDBJ databases">
        <title>Caenimonas koreensis gen. nov., sp. nov., isolated from activated sludge.</title>
        <authorList>
            <person name="Seung H.R."/>
        </authorList>
    </citation>
    <scope>NUCLEOTIDE SEQUENCE [LARGE SCALE GENOMIC DNA]</scope>
    <source>
        <strain evidence="6 7">EMB320</strain>
    </source>
</reference>
<keyword evidence="2 5" id="KW-0812">Transmembrane</keyword>
<accession>A0A844B8P6</accession>
<feature type="transmembrane region" description="Helical" evidence="5">
    <location>
        <begin position="68"/>
        <end position="85"/>
    </location>
</feature>
<dbReference type="EMBL" id="WJBU01000026">
    <property type="protein sequence ID" value="MRD49523.1"/>
    <property type="molecule type" value="Genomic_DNA"/>
</dbReference>
<dbReference type="OrthoDB" id="9806785at2"/>
<dbReference type="Gene3D" id="1.20.1530.20">
    <property type="match status" value="1"/>
</dbReference>
<feature type="transmembrane region" description="Helical" evidence="5">
    <location>
        <begin position="6"/>
        <end position="25"/>
    </location>
</feature>
<evidence type="ECO:0000256" key="2">
    <source>
        <dbReference type="ARBA" id="ARBA00022692"/>
    </source>
</evidence>
<dbReference type="PANTHER" id="PTHR10361:SF28">
    <property type="entry name" value="P3 PROTEIN-RELATED"/>
    <property type="match status" value="1"/>
</dbReference>
<evidence type="ECO:0000256" key="5">
    <source>
        <dbReference type="SAM" id="Phobius"/>
    </source>
</evidence>
<feature type="transmembrane region" description="Helical" evidence="5">
    <location>
        <begin position="97"/>
        <end position="119"/>
    </location>
</feature>
<evidence type="ECO:0000256" key="4">
    <source>
        <dbReference type="ARBA" id="ARBA00023136"/>
    </source>
</evidence>
<feature type="transmembrane region" description="Helical" evidence="5">
    <location>
        <begin position="171"/>
        <end position="189"/>
    </location>
</feature>
<dbReference type="Pfam" id="PF01758">
    <property type="entry name" value="SBF"/>
    <property type="match status" value="1"/>
</dbReference>
<dbReference type="InterPro" id="IPR002657">
    <property type="entry name" value="BilAc:Na_symport/Acr3"/>
</dbReference>